<dbReference type="GeneID" id="18935369"/>
<dbReference type="eggNOG" id="KOG1377">
    <property type="taxonomic scope" value="Eukaryota"/>
</dbReference>
<dbReference type="GO" id="GO:0004590">
    <property type="term" value="F:orotidine-5'-phosphate decarboxylase activity"/>
    <property type="evidence" value="ECO:0007669"/>
    <property type="project" value="TreeGrafter"/>
</dbReference>
<gene>
    <name evidence="3" type="ORF">MELLADRAFT_89925</name>
</gene>
<dbReference type="InterPro" id="IPR011060">
    <property type="entry name" value="RibuloseP-bd_barrel"/>
</dbReference>
<dbReference type="Proteomes" id="UP000001072">
    <property type="component" value="Unassembled WGS sequence"/>
</dbReference>
<dbReference type="SUPFAM" id="SSF51366">
    <property type="entry name" value="Ribulose-phoshate binding barrel"/>
    <property type="match status" value="1"/>
</dbReference>
<evidence type="ECO:0000313" key="3">
    <source>
        <dbReference type="EMBL" id="EGG03810.1"/>
    </source>
</evidence>
<organism evidence="4">
    <name type="scientific">Melampsora larici-populina (strain 98AG31 / pathotype 3-4-7)</name>
    <name type="common">Poplar leaf rust fungus</name>
    <dbReference type="NCBI Taxonomy" id="747676"/>
    <lineage>
        <taxon>Eukaryota</taxon>
        <taxon>Fungi</taxon>
        <taxon>Dikarya</taxon>
        <taxon>Basidiomycota</taxon>
        <taxon>Pucciniomycotina</taxon>
        <taxon>Pucciniomycetes</taxon>
        <taxon>Pucciniales</taxon>
        <taxon>Melampsoraceae</taxon>
        <taxon>Melampsora</taxon>
    </lineage>
</organism>
<dbReference type="AlphaFoldDB" id="F4RV48"/>
<evidence type="ECO:0000256" key="1">
    <source>
        <dbReference type="ARBA" id="ARBA00004725"/>
    </source>
</evidence>
<keyword evidence="4" id="KW-1185">Reference proteome</keyword>
<dbReference type="VEuPathDB" id="FungiDB:MELLADRAFT_89925"/>
<dbReference type="HOGENOM" id="CLU_2558758_0_0_1"/>
<evidence type="ECO:0000313" key="4">
    <source>
        <dbReference type="Proteomes" id="UP000001072"/>
    </source>
</evidence>
<sequence length="82" mass="9569">MKPCLIRGSNHSNTISKQLLNLRSKVAFLRIPNLINPHICTLRVHIDIIMDFNQDLIDQLIELSKKHNFLIFEYHTFADIGK</sequence>
<dbReference type="PANTHER" id="PTHR19278">
    <property type="entry name" value="OROTATE PHOSPHORIBOSYLTRANSFERASE"/>
    <property type="match status" value="1"/>
</dbReference>
<accession>F4RV48</accession>
<keyword evidence="2" id="KW-0665">Pyrimidine biosynthesis</keyword>
<dbReference type="GO" id="GO:0004588">
    <property type="term" value="F:orotate phosphoribosyltransferase activity"/>
    <property type="evidence" value="ECO:0007669"/>
    <property type="project" value="TreeGrafter"/>
</dbReference>
<dbReference type="STRING" id="747676.F4RV48"/>
<dbReference type="RefSeq" id="XP_007412924.1">
    <property type="nucleotide sequence ID" value="XM_007412862.1"/>
</dbReference>
<proteinExistence type="predicted"/>
<protein>
    <submittedName>
        <fullName evidence="3">Uncharacterized protein</fullName>
    </submittedName>
</protein>
<dbReference type="KEGG" id="mlr:MELLADRAFT_89925"/>
<name>F4RV48_MELLP</name>
<dbReference type="OrthoDB" id="10263753at2759"/>
<comment type="pathway">
    <text evidence="1">Pyrimidine metabolism; UMP biosynthesis via de novo pathway.</text>
</comment>
<dbReference type="InParanoid" id="F4RV48"/>
<evidence type="ECO:0000256" key="2">
    <source>
        <dbReference type="ARBA" id="ARBA00022975"/>
    </source>
</evidence>
<dbReference type="GO" id="GO:0006222">
    <property type="term" value="P:UMP biosynthetic process"/>
    <property type="evidence" value="ECO:0007669"/>
    <property type="project" value="TreeGrafter"/>
</dbReference>
<dbReference type="PANTHER" id="PTHR19278:SF9">
    <property type="entry name" value="URIDINE 5'-MONOPHOSPHATE SYNTHASE"/>
    <property type="match status" value="1"/>
</dbReference>
<reference evidence="4" key="1">
    <citation type="journal article" date="2011" name="Proc. Natl. Acad. Sci. U.S.A.">
        <title>Obligate biotrophy features unraveled by the genomic analysis of rust fungi.</title>
        <authorList>
            <person name="Duplessis S."/>
            <person name="Cuomo C.A."/>
            <person name="Lin Y.-C."/>
            <person name="Aerts A."/>
            <person name="Tisserant E."/>
            <person name="Veneault-Fourrey C."/>
            <person name="Joly D.L."/>
            <person name="Hacquard S."/>
            <person name="Amselem J."/>
            <person name="Cantarel B.L."/>
            <person name="Chiu R."/>
            <person name="Coutinho P.M."/>
            <person name="Feau N."/>
            <person name="Field M."/>
            <person name="Frey P."/>
            <person name="Gelhaye E."/>
            <person name="Goldberg J."/>
            <person name="Grabherr M.G."/>
            <person name="Kodira C.D."/>
            <person name="Kohler A."/>
            <person name="Kuees U."/>
            <person name="Lindquist E.A."/>
            <person name="Lucas S.M."/>
            <person name="Mago R."/>
            <person name="Mauceli E."/>
            <person name="Morin E."/>
            <person name="Murat C."/>
            <person name="Pangilinan J.L."/>
            <person name="Park R."/>
            <person name="Pearson M."/>
            <person name="Quesneville H."/>
            <person name="Rouhier N."/>
            <person name="Sakthikumar S."/>
            <person name="Salamov A.A."/>
            <person name="Schmutz J."/>
            <person name="Selles B."/>
            <person name="Shapiro H."/>
            <person name="Tanguay P."/>
            <person name="Tuskan G.A."/>
            <person name="Henrissat B."/>
            <person name="Van de Peer Y."/>
            <person name="Rouze P."/>
            <person name="Ellis J.G."/>
            <person name="Dodds P.N."/>
            <person name="Schein J.E."/>
            <person name="Zhong S."/>
            <person name="Hamelin R.C."/>
            <person name="Grigoriev I.V."/>
            <person name="Szabo L.J."/>
            <person name="Martin F."/>
        </authorList>
    </citation>
    <scope>NUCLEOTIDE SEQUENCE [LARGE SCALE GENOMIC DNA]</scope>
    <source>
        <strain evidence="4">98AG31 / pathotype 3-4-7</strain>
    </source>
</reference>
<dbReference type="GO" id="GO:0019856">
    <property type="term" value="P:pyrimidine nucleobase biosynthetic process"/>
    <property type="evidence" value="ECO:0007669"/>
    <property type="project" value="TreeGrafter"/>
</dbReference>
<dbReference type="EMBL" id="GL883122">
    <property type="protein sequence ID" value="EGG03810.1"/>
    <property type="molecule type" value="Genomic_DNA"/>
</dbReference>
<dbReference type="Gene3D" id="3.20.20.70">
    <property type="entry name" value="Aldolase class I"/>
    <property type="match status" value="1"/>
</dbReference>
<dbReference type="InterPro" id="IPR013785">
    <property type="entry name" value="Aldolase_TIM"/>
</dbReference>